<dbReference type="SUPFAM" id="SSF103473">
    <property type="entry name" value="MFS general substrate transporter"/>
    <property type="match status" value="1"/>
</dbReference>
<accession>A0A5K1JR52</accession>
<dbReference type="InterPro" id="IPR036259">
    <property type="entry name" value="MFS_trans_sf"/>
</dbReference>
<feature type="transmembrane region" description="Helical" evidence="6">
    <location>
        <begin position="338"/>
        <end position="357"/>
    </location>
</feature>
<reference evidence="7" key="1">
    <citation type="submission" date="2019-10" db="EMBL/GenBank/DDBJ databases">
        <authorList>
            <person name="Nor Muhammad N."/>
        </authorList>
    </citation>
    <scope>NUCLEOTIDE SEQUENCE</scope>
</reference>
<dbReference type="Pfam" id="PF07690">
    <property type="entry name" value="MFS_1"/>
    <property type="match status" value="1"/>
</dbReference>
<evidence type="ECO:0000256" key="6">
    <source>
        <dbReference type="SAM" id="Phobius"/>
    </source>
</evidence>
<feature type="transmembrane region" description="Helical" evidence="6">
    <location>
        <begin position="315"/>
        <end position="332"/>
    </location>
</feature>
<feature type="transmembrane region" description="Helical" evidence="6">
    <location>
        <begin position="173"/>
        <end position="195"/>
    </location>
</feature>
<dbReference type="InterPro" id="IPR011701">
    <property type="entry name" value="MFS"/>
</dbReference>
<evidence type="ECO:0000256" key="4">
    <source>
        <dbReference type="ARBA" id="ARBA00023136"/>
    </source>
</evidence>
<dbReference type="PANTHER" id="PTHR23502:SF4">
    <property type="entry name" value="MAJOR FACILITATOR SUPERFAMILY (MFS) PROFILE DOMAIN-CONTAINING PROTEIN-RELATED"/>
    <property type="match status" value="1"/>
</dbReference>
<evidence type="ECO:0000313" key="7">
    <source>
        <dbReference type="EMBL" id="VWO94013.1"/>
    </source>
</evidence>
<gene>
    <name evidence="7" type="primary">Q6FV98</name>
</gene>
<dbReference type="GO" id="GO:0022857">
    <property type="term" value="F:transmembrane transporter activity"/>
    <property type="evidence" value="ECO:0007669"/>
    <property type="project" value="InterPro"/>
</dbReference>
<evidence type="ECO:0000256" key="3">
    <source>
        <dbReference type="ARBA" id="ARBA00022989"/>
    </source>
</evidence>
<sequence length="396" mass="43304">MTLYDSLVAITIGQLFFVHERGTRMCIWGVFEVAGAVLGPLVNGYVIQNLSWRLGFWFVSIACGICFVAAVLFVRETTYRGREPSESPGQRLNATAGNIDLHNDLLASDKATFRSHLKIYNGTFCDETVWRIFLRPFPLLLSPVACARFLIGGGMRIDFIFVSLQTWFALLSYLMPGVFLGLVLVCSSTIFTVTYGFNTAQIGLTNLGGLVGSVIGIAVAGPLGDWWIVWVSRRNRGVYEPEVRHQQNLLVGAFGYVGWAVGNDHHMPWVGAVACIAMIYFGALVPGVALFPYLIDAHGSNSLHIISLINFAKNVLIYGSAFFANGIILSAGVKLSLIVYGACQAACWLTCIPMYVYGKRARSFIARHPNLFRGDVPAPDLSPNPSPSAEEESSKS</sequence>
<feature type="transmembrane region" description="Helical" evidence="6">
    <location>
        <begin position="54"/>
        <end position="74"/>
    </location>
</feature>
<keyword evidence="2 6" id="KW-0812">Transmembrane</keyword>
<dbReference type="PANTHER" id="PTHR23502">
    <property type="entry name" value="MAJOR FACILITATOR SUPERFAMILY"/>
    <property type="match status" value="1"/>
</dbReference>
<feature type="transmembrane region" description="Helical" evidence="6">
    <location>
        <begin position="207"/>
        <end position="229"/>
    </location>
</feature>
<comment type="subcellular location">
    <subcellularLocation>
        <location evidence="1">Membrane</location>
        <topology evidence="1">Multi-pass membrane protein</topology>
    </subcellularLocation>
</comment>
<feature type="transmembrane region" description="Helical" evidence="6">
    <location>
        <begin position="269"/>
        <end position="295"/>
    </location>
</feature>
<proteinExistence type="predicted"/>
<keyword evidence="4 6" id="KW-0472">Membrane</keyword>
<keyword evidence="3 6" id="KW-1133">Transmembrane helix</keyword>
<organism evidence="7">
    <name type="scientific">Ganoderma boninense</name>
    <dbReference type="NCBI Taxonomy" id="34458"/>
    <lineage>
        <taxon>Eukaryota</taxon>
        <taxon>Fungi</taxon>
        <taxon>Dikarya</taxon>
        <taxon>Basidiomycota</taxon>
        <taxon>Agaricomycotina</taxon>
        <taxon>Agaricomycetes</taxon>
        <taxon>Polyporales</taxon>
        <taxon>Polyporaceae</taxon>
        <taxon>Ganoderma</taxon>
    </lineage>
</organism>
<evidence type="ECO:0000256" key="1">
    <source>
        <dbReference type="ARBA" id="ARBA00004141"/>
    </source>
</evidence>
<dbReference type="Gene3D" id="1.20.1250.20">
    <property type="entry name" value="MFS general substrate transporter like domains"/>
    <property type="match status" value="1"/>
</dbReference>
<dbReference type="EMBL" id="LR723731">
    <property type="protein sequence ID" value="VWO94013.1"/>
    <property type="molecule type" value="Genomic_DNA"/>
</dbReference>
<dbReference type="GO" id="GO:0005886">
    <property type="term" value="C:plasma membrane"/>
    <property type="evidence" value="ECO:0007669"/>
    <property type="project" value="TreeGrafter"/>
</dbReference>
<feature type="region of interest" description="Disordered" evidence="5">
    <location>
        <begin position="376"/>
        <end position="396"/>
    </location>
</feature>
<protein>
    <submittedName>
        <fullName evidence="7">Multidrug transporter TPO1_2 (Clotrimazole exporter TPO1_2) (Drug:H(+) antiporter TPO1_2) (DHA TPO1_2)</fullName>
    </submittedName>
</protein>
<name>A0A5K1JR52_9APHY</name>
<evidence type="ECO:0000256" key="5">
    <source>
        <dbReference type="SAM" id="MobiDB-lite"/>
    </source>
</evidence>
<dbReference type="AlphaFoldDB" id="A0A5K1JR52"/>
<evidence type="ECO:0000256" key="2">
    <source>
        <dbReference type="ARBA" id="ARBA00022692"/>
    </source>
</evidence>
<feature type="transmembrane region" description="Helical" evidence="6">
    <location>
        <begin position="25"/>
        <end position="48"/>
    </location>
</feature>